<evidence type="ECO:0000256" key="4">
    <source>
        <dbReference type="ARBA" id="ARBA00022692"/>
    </source>
</evidence>
<keyword evidence="5" id="KW-0677">Repeat</keyword>
<feature type="domain" description="CBS" evidence="12">
    <location>
        <begin position="223"/>
        <end position="282"/>
    </location>
</feature>
<dbReference type="SUPFAM" id="SSF56176">
    <property type="entry name" value="FAD-binding/transporter-associated domain-like"/>
    <property type="match status" value="1"/>
</dbReference>
<dbReference type="InterPro" id="IPR036318">
    <property type="entry name" value="FAD-bd_PCMH-like_sf"/>
</dbReference>
<dbReference type="PROSITE" id="PS51371">
    <property type="entry name" value="CBS"/>
    <property type="match status" value="2"/>
</dbReference>
<dbReference type="InterPro" id="IPR005170">
    <property type="entry name" value="Transptr-assoc_dom"/>
</dbReference>
<dbReference type="InterPro" id="IPR019862">
    <property type="entry name" value="Motility-assoc_prot_GldE"/>
</dbReference>
<keyword evidence="8 10" id="KW-0472">Membrane</keyword>
<evidence type="ECO:0000256" key="10">
    <source>
        <dbReference type="PROSITE-ProRule" id="PRU01193"/>
    </source>
</evidence>
<feature type="domain" description="CNNM transmembrane" evidence="13">
    <location>
        <begin position="1"/>
        <end position="204"/>
    </location>
</feature>
<evidence type="ECO:0000256" key="7">
    <source>
        <dbReference type="ARBA" id="ARBA00023122"/>
    </source>
</evidence>
<name>A0AA37WHR1_9BACT</name>
<keyword evidence="6 10" id="KW-1133">Transmembrane helix</keyword>
<keyword evidence="15" id="KW-1185">Reference proteome</keyword>
<comment type="subcellular location">
    <subcellularLocation>
        <location evidence="1">Cell membrane</location>
        <topology evidence="1">Multi-pass membrane protein</topology>
    </subcellularLocation>
</comment>
<evidence type="ECO:0000256" key="11">
    <source>
        <dbReference type="SAM" id="Phobius"/>
    </source>
</evidence>
<dbReference type="InterPro" id="IPR044751">
    <property type="entry name" value="Ion_transp-like_CBS"/>
</dbReference>
<dbReference type="PANTHER" id="PTHR22777:SF32">
    <property type="entry name" value="UPF0053 INNER MEMBRANE PROTEIN YFJD"/>
    <property type="match status" value="1"/>
</dbReference>
<evidence type="ECO:0000313" key="15">
    <source>
        <dbReference type="Proteomes" id="UP001156666"/>
    </source>
</evidence>
<dbReference type="SUPFAM" id="SSF54631">
    <property type="entry name" value="CBS-domain pair"/>
    <property type="match status" value="1"/>
</dbReference>
<gene>
    <name evidence="14" type="ORF">GCM10007940_43850</name>
</gene>
<dbReference type="InterPro" id="IPR016169">
    <property type="entry name" value="FAD-bd_PCMH_sub2"/>
</dbReference>
<evidence type="ECO:0000256" key="1">
    <source>
        <dbReference type="ARBA" id="ARBA00004651"/>
    </source>
</evidence>
<evidence type="ECO:0000256" key="2">
    <source>
        <dbReference type="ARBA" id="ARBA00006337"/>
    </source>
</evidence>
<feature type="transmembrane region" description="Helical" evidence="11">
    <location>
        <begin position="93"/>
        <end position="123"/>
    </location>
</feature>
<evidence type="ECO:0000259" key="13">
    <source>
        <dbReference type="PROSITE" id="PS51846"/>
    </source>
</evidence>
<dbReference type="FunFam" id="3.10.580.10:FF:000002">
    <property type="entry name" value="Magnesium/cobalt efflux protein CorC"/>
    <property type="match status" value="1"/>
</dbReference>
<accession>A0AA37WHR1</accession>
<dbReference type="SMART" id="SM01091">
    <property type="entry name" value="CorC_HlyC"/>
    <property type="match status" value="1"/>
</dbReference>
<evidence type="ECO:0008006" key="16">
    <source>
        <dbReference type="Google" id="ProtNLM"/>
    </source>
</evidence>
<dbReference type="GO" id="GO:0050660">
    <property type="term" value="F:flavin adenine dinucleotide binding"/>
    <property type="evidence" value="ECO:0007669"/>
    <property type="project" value="InterPro"/>
</dbReference>
<evidence type="ECO:0000256" key="9">
    <source>
        <dbReference type="PROSITE-ProRule" id="PRU00703"/>
    </source>
</evidence>
<keyword evidence="3" id="KW-1003">Cell membrane</keyword>
<dbReference type="InterPro" id="IPR046342">
    <property type="entry name" value="CBS_dom_sf"/>
</dbReference>
<dbReference type="InterPro" id="IPR000644">
    <property type="entry name" value="CBS_dom"/>
</dbReference>
<comment type="similarity">
    <text evidence="2">Belongs to the UPF0053 family.</text>
</comment>
<organism evidence="14 15">
    <name type="scientific">Portibacter lacus</name>
    <dbReference type="NCBI Taxonomy" id="1099794"/>
    <lineage>
        <taxon>Bacteria</taxon>
        <taxon>Pseudomonadati</taxon>
        <taxon>Bacteroidota</taxon>
        <taxon>Saprospiria</taxon>
        <taxon>Saprospirales</taxon>
        <taxon>Haliscomenobacteraceae</taxon>
        <taxon>Portibacter</taxon>
    </lineage>
</organism>
<reference evidence="14" key="1">
    <citation type="journal article" date="2014" name="Int. J. Syst. Evol. Microbiol.">
        <title>Complete genome sequence of Corynebacterium casei LMG S-19264T (=DSM 44701T), isolated from a smear-ripened cheese.</title>
        <authorList>
            <consortium name="US DOE Joint Genome Institute (JGI-PGF)"/>
            <person name="Walter F."/>
            <person name="Albersmeier A."/>
            <person name="Kalinowski J."/>
            <person name="Ruckert C."/>
        </authorList>
    </citation>
    <scope>NUCLEOTIDE SEQUENCE</scope>
    <source>
        <strain evidence="14">NBRC 108769</strain>
    </source>
</reference>
<feature type="domain" description="CBS" evidence="12">
    <location>
        <begin position="288"/>
        <end position="345"/>
    </location>
</feature>
<comment type="caution">
    <text evidence="14">The sequence shown here is derived from an EMBL/GenBank/DDBJ whole genome shotgun (WGS) entry which is preliminary data.</text>
</comment>
<dbReference type="EMBL" id="BSOH01000036">
    <property type="protein sequence ID" value="GLR19769.1"/>
    <property type="molecule type" value="Genomic_DNA"/>
</dbReference>
<dbReference type="Pfam" id="PF03471">
    <property type="entry name" value="CorC_HlyC"/>
    <property type="match status" value="1"/>
</dbReference>
<dbReference type="InterPro" id="IPR002550">
    <property type="entry name" value="CNNM"/>
</dbReference>
<evidence type="ECO:0000259" key="12">
    <source>
        <dbReference type="PROSITE" id="PS51371"/>
    </source>
</evidence>
<dbReference type="Pfam" id="PF00571">
    <property type="entry name" value="CBS"/>
    <property type="match status" value="2"/>
</dbReference>
<dbReference type="NCBIfam" id="TIGR03520">
    <property type="entry name" value="GldE"/>
    <property type="match status" value="1"/>
</dbReference>
<evidence type="ECO:0000256" key="5">
    <source>
        <dbReference type="ARBA" id="ARBA00022737"/>
    </source>
</evidence>
<dbReference type="Pfam" id="PF01595">
    <property type="entry name" value="CNNM"/>
    <property type="match status" value="1"/>
</dbReference>
<protein>
    <recommendedName>
        <fullName evidence="16">Gliding motility-associated protein GldE</fullName>
    </recommendedName>
</protein>
<dbReference type="PANTHER" id="PTHR22777">
    <property type="entry name" value="HEMOLYSIN-RELATED"/>
    <property type="match status" value="1"/>
</dbReference>
<dbReference type="PROSITE" id="PS51846">
    <property type="entry name" value="CNNM"/>
    <property type="match status" value="1"/>
</dbReference>
<sequence>MLFVLLICSALISGSEVAFFSLNNNDVEELKKGESNTRLLKLRDKPRSLLATILISNNFINIAIIIISDLIFTELLPEGYFNNTATWFQENIFFLKGLSIPAISNAIIFFITVVGVTFLLVLFGEVLPKIYANINKIKFAKLMATPLAVLMFLLGGFSKILVKWSNQIESKVDKHKGSAKSRLKDDIDKAIDLTVSQEENAEEEADILKGILKFSDVLVKQIMTSRMDTVSVDMQTSFTEVLKVVKESGYSRIPVYKEDFDNLEGILYVKDLLGHTDNNQDYNWQQFIRKDMLYIPESKKINELLREFQLKRLHMAIVVDEYGGTSGIVTLEDIMEEIIGDIRDEFDEDSDIEFLRIDDNNFIFEGKTLLNDVCRVIGEDINIFDEIKGESDSLAGMFLEVTGRFPKVDSELDLNPYKLKIVSMTNKRIEKINLMIKR</sequence>
<dbReference type="Proteomes" id="UP001156666">
    <property type="component" value="Unassembled WGS sequence"/>
</dbReference>
<evidence type="ECO:0000256" key="8">
    <source>
        <dbReference type="ARBA" id="ARBA00023136"/>
    </source>
</evidence>
<feature type="transmembrane region" description="Helical" evidence="11">
    <location>
        <begin position="143"/>
        <end position="162"/>
    </location>
</feature>
<keyword evidence="4 10" id="KW-0812">Transmembrane</keyword>
<dbReference type="GO" id="GO:0005886">
    <property type="term" value="C:plasma membrane"/>
    <property type="evidence" value="ECO:0007669"/>
    <property type="project" value="UniProtKB-SubCell"/>
</dbReference>
<dbReference type="SMART" id="SM00116">
    <property type="entry name" value="CBS"/>
    <property type="match status" value="2"/>
</dbReference>
<dbReference type="Gene3D" id="3.30.465.10">
    <property type="match status" value="1"/>
</dbReference>
<keyword evidence="7 9" id="KW-0129">CBS domain</keyword>
<dbReference type="AlphaFoldDB" id="A0AA37WHR1"/>
<dbReference type="CDD" id="cd04590">
    <property type="entry name" value="CBS_pair_CorC_HlyC_assoc"/>
    <property type="match status" value="1"/>
</dbReference>
<feature type="transmembrane region" description="Helical" evidence="11">
    <location>
        <begin position="49"/>
        <end position="72"/>
    </location>
</feature>
<evidence type="ECO:0000256" key="6">
    <source>
        <dbReference type="ARBA" id="ARBA00022989"/>
    </source>
</evidence>
<evidence type="ECO:0000256" key="3">
    <source>
        <dbReference type="ARBA" id="ARBA00022475"/>
    </source>
</evidence>
<proteinExistence type="inferred from homology"/>
<evidence type="ECO:0000313" key="14">
    <source>
        <dbReference type="EMBL" id="GLR19769.1"/>
    </source>
</evidence>
<dbReference type="Gene3D" id="3.10.580.10">
    <property type="entry name" value="CBS-domain"/>
    <property type="match status" value="1"/>
</dbReference>
<reference evidence="14" key="2">
    <citation type="submission" date="2023-01" db="EMBL/GenBank/DDBJ databases">
        <title>Draft genome sequence of Portibacter lacus strain NBRC 108769.</title>
        <authorList>
            <person name="Sun Q."/>
            <person name="Mori K."/>
        </authorList>
    </citation>
    <scope>NUCLEOTIDE SEQUENCE</scope>
    <source>
        <strain evidence="14">NBRC 108769</strain>
    </source>
</reference>